<dbReference type="InterPro" id="IPR001345">
    <property type="entry name" value="PG/BPGM_mutase_AS"/>
</dbReference>
<dbReference type="PROSITE" id="PS00175">
    <property type="entry name" value="PG_MUTASE"/>
    <property type="match status" value="1"/>
</dbReference>
<reference evidence="3" key="1">
    <citation type="submission" date="2022-08" db="EMBL/GenBank/DDBJ databases">
        <title>Alicyclobacillus dauci DSM2870, complete genome.</title>
        <authorList>
            <person name="Wang Q."/>
            <person name="Cai R."/>
            <person name="Wang Z."/>
        </authorList>
    </citation>
    <scope>NUCLEOTIDE SEQUENCE</scope>
    <source>
        <strain evidence="3">DSM 28700</strain>
    </source>
</reference>
<dbReference type="PANTHER" id="PTHR48100">
    <property type="entry name" value="BROAD-SPECIFICITY PHOSPHATASE YOR283W-RELATED"/>
    <property type="match status" value="1"/>
</dbReference>
<gene>
    <name evidence="3" type="ORF">NZD86_01595</name>
</gene>
<dbReference type="InterPro" id="IPR013078">
    <property type="entry name" value="His_Pase_superF_clade-1"/>
</dbReference>
<organism evidence="3 4">
    <name type="scientific">Alicyclobacillus dauci</name>
    <dbReference type="NCBI Taxonomy" id="1475485"/>
    <lineage>
        <taxon>Bacteria</taxon>
        <taxon>Bacillati</taxon>
        <taxon>Bacillota</taxon>
        <taxon>Bacilli</taxon>
        <taxon>Bacillales</taxon>
        <taxon>Alicyclobacillaceae</taxon>
        <taxon>Alicyclobacillus</taxon>
    </lineage>
</organism>
<keyword evidence="2" id="KW-0413">Isomerase</keyword>
<evidence type="ECO:0000256" key="1">
    <source>
        <dbReference type="ARBA" id="ARBA00023152"/>
    </source>
</evidence>
<accession>A0ABY6Z3D8</accession>
<dbReference type="PANTHER" id="PTHR48100:SF1">
    <property type="entry name" value="HISTIDINE PHOSPHATASE FAMILY PROTEIN-RELATED"/>
    <property type="match status" value="1"/>
</dbReference>
<dbReference type="RefSeq" id="WP_268044744.1">
    <property type="nucleotide sequence ID" value="NZ_CP104064.1"/>
</dbReference>
<dbReference type="Gene3D" id="3.40.50.1240">
    <property type="entry name" value="Phosphoglycerate mutase-like"/>
    <property type="match status" value="1"/>
</dbReference>
<dbReference type="InterPro" id="IPR029033">
    <property type="entry name" value="His_PPase_superfam"/>
</dbReference>
<name>A0ABY6Z3D8_9BACL</name>
<dbReference type="SMART" id="SM00855">
    <property type="entry name" value="PGAM"/>
    <property type="match status" value="1"/>
</dbReference>
<dbReference type="SUPFAM" id="SSF53254">
    <property type="entry name" value="Phosphoglycerate mutase-like"/>
    <property type="match status" value="1"/>
</dbReference>
<dbReference type="CDD" id="cd07067">
    <property type="entry name" value="HP_PGM_like"/>
    <property type="match status" value="1"/>
</dbReference>
<evidence type="ECO:0000313" key="3">
    <source>
        <dbReference type="EMBL" id="WAH37270.1"/>
    </source>
</evidence>
<protein>
    <submittedName>
        <fullName evidence="3">Histidine phosphatase family protein</fullName>
    </submittedName>
</protein>
<sequence>MFVYLLRHGQTVYNADGERFCGSSDVGLTALGWQQARKTATLLRDVRLEKIIYSGLRRSRETARAILEVQNHLTERDLQIEPAFREVGFGEWEGLTRVEVAKAFPELYPEWLVDPVRTHIPGGESLRERHAEVLTAFHAVTAQGTDGDIAIVAHNTINRLLLVGLFGGDAGRYRKLVQRNACLNVIERTDLGDIRVHAINMLPLQT</sequence>
<proteinExistence type="predicted"/>
<evidence type="ECO:0000256" key="2">
    <source>
        <dbReference type="ARBA" id="ARBA00023235"/>
    </source>
</evidence>
<evidence type="ECO:0000313" key="4">
    <source>
        <dbReference type="Proteomes" id="UP001164803"/>
    </source>
</evidence>
<keyword evidence="4" id="KW-1185">Reference proteome</keyword>
<dbReference type="Proteomes" id="UP001164803">
    <property type="component" value="Chromosome"/>
</dbReference>
<dbReference type="Pfam" id="PF00300">
    <property type="entry name" value="His_Phos_1"/>
    <property type="match status" value="1"/>
</dbReference>
<dbReference type="InterPro" id="IPR050275">
    <property type="entry name" value="PGM_Phosphatase"/>
</dbReference>
<dbReference type="EMBL" id="CP104064">
    <property type="protein sequence ID" value="WAH37270.1"/>
    <property type="molecule type" value="Genomic_DNA"/>
</dbReference>
<keyword evidence="1" id="KW-0324">Glycolysis</keyword>